<evidence type="ECO:0000256" key="2">
    <source>
        <dbReference type="ARBA" id="ARBA00012438"/>
    </source>
</evidence>
<name>A0ABR7Y1F3_9SPHI</name>
<dbReference type="InterPro" id="IPR003594">
    <property type="entry name" value="HATPase_dom"/>
</dbReference>
<keyword evidence="4" id="KW-0808">Transferase</keyword>
<dbReference type="SMART" id="SM00388">
    <property type="entry name" value="HisKA"/>
    <property type="match status" value="1"/>
</dbReference>
<feature type="transmembrane region" description="Helical" evidence="7">
    <location>
        <begin position="298"/>
        <end position="320"/>
    </location>
</feature>
<dbReference type="InterPro" id="IPR050736">
    <property type="entry name" value="Sensor_HK_Regulatory"/>
</dbReference>
<gene>
    <name evidence="9" type="ORF">H8B17_05910</name>
</gene>
<dbReference type="SUPFAM" id="SSF47384">
    <property type="entry name" value="Homodimeric domain of signal transducing histidine kinase"/>
    <property type="match status" value="1"/>
</dbReference>
<evidence type="ECO:0000256" key="4">
    <source>
        <dbReference type="ARBA" id="ARBA00022679"/>
    </source>
</evidence>
<keyword evidence="7" id="KW-0812">Transmembrane</keyword>
<dbReference type="Gene3D" id="3.30.565.10">
    <property type="entry name" value="Histidine kinase-like ATPase, C-terminal domain"/>
    <property type="match status" value="1"/>
</dbReference>
<dbReference type="PROSITE" id="PS50109">
    <property type="entry name" value="HIS_KIN"/>
    <property type="match status" value="1"/>
</dbReference>
<keyword evidence="7" id="KW-0472">Membrane</keyword>
<keyword evidence="3" id="KW-0597">Phosphoprotein</keyword>
<comment type="caution">
    <text evidence="9">The sequence shown here is derived from an EMBL/GenBank/DDBJ whole genome shotgun (WGS) entry which is preliminary data.</text>
</comment>
<dbReference type="PANTHER" id="PTHR43711">
    <property type="entry name" value="TWO-COMPONENT HISTIDINE KINASE"/>
    <property type="match status" value="1"/>
</dbReference>
<evidence type="ECO:0000259" key="8">
    <source>
        <dbReference type="PROSITE" id="PS50109"/>
    </source>
</evidence>
<dbReference type="Pfam" id="PF02518">
    <property type="entry name" value="HATPase_c"/>
    <property type="match status" value="1"/>
</dbReference>
<reference evidence="9 10" key="1">
    <citation type="submission" date="2020-08" db="EMBL/GenBank/DDBJ databases">
        <title>Sphingobacterium sp. DN00404 isolated from aquaculture water.</title>
        <authorList>
            <person name="Zhang M."/>
        </authorList>
    </citation>
    <scope>NUCLEOTIDE SEQUENCE [LARGE SCALE GENOMIC DNA]</scope>
    <source>
        <strain evidence="9 10">KCTC 32294</strain>
    </source>
</reference>
<dbReference type="InterPro" id="IPR036890">
    <property type="entry name" value="HATPase_C_sf"/>
</dbReference>
<dbReference type="Proteomes" id="UP000606494">
    <property type="component" value="Unassembled WGS sequence"/>
</dbReference>
<dbReference type="RefSeq" id="WP_190308195.1">
    <property type="nucleotide sequence ID" value="NZ_JACNYK010000001.1"/>
</dbReference>
<evidence type="ECO:0000313" key="10">
    <source>
        <dbReference type="Proteomes" id="UP000606494"/>
    </source>
</evidence>
<protein>
    <recommendedName>
        <fullName evidence="2">histidine kinase</fullName>
        <ecNumber evidence="2">2.7.13.3</ecNumber>
    </recommendedName>
</protein>
<dbReference type="InterPro" id="IPR003661">
    <property type="entry name" value="HisK_dim/P_dom"/>
</dbReference>
<keyword evidence="10" id="KW-1185">Reference proteome</keyword>
<comment type="catalytic activity">
    <reaction evidence="1">
        <text>ATP + protein L-histidine = ADP + protein N-phospho-L-histidine.</text>
        <dbReference type="EC" id="2.7.13.3"/>
    </reaction>
</comment>
<feature type="transmembrane region" description="Helical" evidence="7">
    <location>
        <begin position="12"/>
        <end position="33"/>
    </location>
</feature>
<dbReference type="Gene3D" id="1.10.287.130">
    <property type="match status" value="1"/>
</dbReference>
<dbReference type="InterPro" id="IPR036097">
    <property type="entry name" value="HisK_dim/P_sf"/>
</dbReference>
<dbReference type="SMART" id="SM00387">
    <property type="entry name" value="HATPase_c"/>
    <property type="match status" value="1"/>
</dbReference>
<evidence type="ECO:0000256" key="1">
    <source>
        <dbReference type="ARBA" id="ARBA00000085"/>
    </source>
</evidence>
<dbReference type="Pfam" id="PF00512">
    <property type="entry name" value="HisKA"/>
    <property type="match status" value="1"/>
</dbReference>
<evidence type="ECO:0000313" key="9">
    <source>
        <dbReference type="EMBL" id="MBD1425114.1"/>
    </source>
</evidence>
<evidence type="ECO:0000256" key="6">
    <source>
        <dbReference type="ARBA" id="ARBA00023012"/>
    </source>
</evidence>
<dbReference type="EMBL" id="JACNYK010000001">
    <property type="protein sequence ID" value="MBD1425114.1"/>
    <property type="molecule type" value="Genomic_DNA"/>
</dbReference>
<keyword evidence="5 9" id="KW-0418">Kinase</keyword>
<feature type="domain" description="Histidine kinase" evidence="8">
    <location>
        <begin position="339"/>
        <end position="554"/>
    </location>
</feature>
<evidence type="ECO:0000256" key="7">
    <source>
        <dbReference type="SAM" id="Phobius"/>
    </source>
</evidence>
<dbReference type="SUPFAM" id="SSF55874">
    <property type="entry name" value="ATPase domain of HSP90 chaperone/DNA topoisomerase II/histidine kinase"/>
    <property type="match status" value="1"/>
</dbReference>
<keyword evidence="6" id="KW-0902">Two-component regulatory system</keyword>
<dbReference type="CDD" id="cd00082">
    <property type="entry name" value="HisKA"/>
    <property type="match status" value="1"/>
</dbReference>
<dbReference type="InterPro" id="IPR004358">
    <property type="entry name" value="Sig_transdc_His_kin-like_C"/>
</dbReference>
<dbReference type="PRINTS" id="PR00344">
    <property type="entry name" value="BCTRLSENSOR"/>
</dbReference>
<evidence type="ECO:0000256" key="5">
    <source>
        <dbReference type="ARBA" id="ARBA00022777"/>
    </source>
</evidence>
<sequence length="558" mass="64755">MAYNQLKYRKNFGLLIAFVILVTILFGVAMLAARSMIANFIETEFNNRKVEVFDRSVQPFHEFFNDKIPEISYYQGYLDSVKAASYVNDVIRKYPFVDRVLFYDIVITNSDSIDLGIKYNHLLLYPKNITSFHLDKENRFIAQRPENTQTRAFIDDFNTMVLKFVGFLDRVNESTSMSDDDIYRVFYTLNPGKVTYMNIPRISDLLVYKHMMLAPDTNIVAYDQDMFMFLIDPSKIQIKNVALNLYEKIEIQPIVSGSVSDQNFYLQTELPLPGALSDYKLQYTSSETFINKEINRRFFPVSLGISGVYLILILIAYLIYRNVTINSRLFQLQYDFINNLTHEFKTPVSVIKIAGNNIQSSEKLSTEEQRMYGKILDQEADKLNSLMNKLLSFAQIENKSIKPNKEEVGVEEFCEPIFEAVRLKYPDLNFSYVIDVQNNMMVDTTLLLSVFQNLIDNAYKYSESERKFLDIDVQQNKKNFVIKFKDRGIGINKKEFNSIFKKFYRVKNQFNQQGSIGLGLAFCKEIVDFMGGEIKVDSVPDQGTTFTLFLPLGPKRTK</sequence>
<evidence type="ECO:0000256" key="3">
    <source>
        <dbReference type="ARBA" id="ARBA00022553"/>
    </source>
</evidence>
<accession>A0ABR7Y1F3</accession>
<dbReference type="PANTHER" id="PTHR43711:SF26">
    <property type="entry name" value="SENSOR HISTIDINE KINASE RCSC"/>
    <property type="match status" value="1"/>
</dbReference>
<keyword evidence="7" id="KW-1133">Transmembrane helix</keyword>
<organism evidence="9 10">
    <name type="scientific">Sphingobacterium arenae</name>
    <dbReference type="NCBI Taxonomy" id="1280598"/>
    <lineage>
        <taxon>Bacteria</taxon>
        <taxon>Pseudomonadati</taxon>
        <taxon>Bacteroidota</taxon>
        <taxon>Sphingobacteriia</taxon>
        <taxon>Sphingobacteriales</taxon>
        <taxon>Sphingobacteriaceae</taxon>
        <taxon>Sphingobacterium</taxon>
    </lineage>
</organism>
<proteinExistence type="predicted"/>
<dbReference type="EC" id="2.7.13.3" evidence="2"/>
<dbReference type="CDD" id="cd00075">
    <property type="entry name" value="HATPase"/>
    <property type="match status" value="1"/>
</dbReference>
<dbReference type="GO" id="GO:0016301">
    <property type="term" value="F:kinase activity"/>
    <property type="evidence" value="ECO:0007669"/>
    <property type="project" value="UniProtKB-KW"/>
</dbReference>
<dbReference type="InterPro" id="IPR005467">
    <property type="entry name" value="His_kinase_dom"/>
</dbReference>